<dbReference type="AlphaFoldDB" id="A0A2Z5G9X0"/>
<dbReference type="EMBL" id="CP030840">
    <property type="protein sequence ID" value="AXC15366.1"/>
    <property type="molecule type" value="Genomic_DNA"/>
</dbReference>
<evidence type="ECO:0000313" key="1">
    <source>
        <dbReference type="EMBL" id="AXC15366.1"/>
    </source>
</evidence>
<gene>
    <name evidence="1" type="ORF">ACPOL_6122</name>
</gene>
<dbReference type="KEGG" id="abas:ACPOL_6122"/>
<sequence length="38" mass="4136">MAVYVASEADAILGLYAMKHGAKAARPEERVALVFISW</sequence>
<accession>A0A2Z5G9X0</accession>
<dbReference type="Proteomes" id="UP000253606">
    <property type="component" value="Chromosome"/>
</dbReference>
<proteinExistence type="predicted"/>
<name>A0A2Z5G9X0_9BACT</name>
<reference evidence="1 2" key="1">
    <citation type="journal article" date="2018" name="Front. Microbiol.">
        <title>Hydrolytic Capabilities as a Key to Environmental Success: Chitinolytic and Cellulolytic Acidobacteria From Acidic Sub-arctic Soils and Boreal Peatlands.</title>
        <authorList>
            <person name="Belova S.E."/>
            <person name="Ravin N.V."/>
            <person name="Pankratov T.A."/>
            <person name="Rakitin A.L."/>
            <person name="Ivanova A.A."/>
            <person name="Beletsky A.V."/>
            <person name="Mardanov A.V."/>
            <person name="Sinninghe Damste J.S."/>
            <person name="Dedysh S.N."/>
        </authorList>
    </citation>
    <scope>NUCLEOTIDE SEQUENCE [LARGE SCALE GENOMIC DNA]</scope>
    <source>
        <strain evidence="1 2">SBC82</strain>
    </source>
</reference>
<keyword evidence="2" id="KW-1185">Reference proteome</keyword>
<evidence type="ECO:0000313" key="2">
    <source>
        <dbReference type="Proteomes" id="UP000253606"/>
    </source>
</evidence>
<protein>
    <submittedName>
        <fullName evidence="1">Uncharacterized protein</fullName>
    </submittedName>
</protein>
<organism evidence="1 2">
    <name type="scientific">Acidisarcina polymorpha</name>
    <dbReference type="NCBI Taxonomy" id="2211140"/>
    <lineage>
        <taxon>Bacteria</taxon>
        <taxon>Pseudomonadati</taxon>
        <taxon>Acidobacteriota</taxon>
        <taxon>Terriglobia</taxon>
        <taxon>Terriglobales</taxon>
        <taxon>Acidobacteriaceae</taxon>
        <taxon>Acidisarcina</taxon>
    </lineage>
</organism>